<feature type="chain" id="PRO_5025551052" evidence="2">
    <location>
        <begin position="19"/>
        <end position="102"/>
    </location>
</feature>
<accession>A0A6B0UHK0</accession>
<organism evidence="3">
    <name type="scientific">Ixodes ricinus</name>
    <name type="common">Common tick</name>
    <name type="synonym">Acarus ricinus</name>
    <dbReference type="NCBI Taxonomy" id="34613"/>
    <lineage>
        <taxon>Eukaryota</taxon>
        <taxon>Metazoa</taxon>
        <taxon>Ecdysozoa</taxon>
        <taxon>Arthropoda</taxon>
        <taxon>Chelicerata</taxon>
        <taxon>Arachnida</taxon>
        <taxon>Acari</taxon>
        <taxon>Parasitiformes</taxon>
        <taxon>Ixodida</taxon>
        <taxon>Ixodoidea</taxon>
        <taxon>Ixodidae</taxon>
        <taxon>Ixodinae</taxon>
        <taxon>Ixodes</taxon>
    </lineage>
</organism>
<reference evidence="3" key="1">
    <citation type="submission" date="2019-12" db="EMBL/GenBank/DDBJ databases">
        <title>An insight into the sialome of adult female Ixodes ricinus ticks feeding for 6 days.</title>
        <authorList>
            <person name="Perner J."/>
            <person name="Ribeiro J.M.C."/>
        </authorList>
    </citation>
    <scope>NUCLEOTIDE SEQUENCE</scope>
    <source>
        <strain evidence="3">Semi-engorged</strain>
        <tissue evidence="3">Salivary glands</tissue>
    </source>
</reference>
<dbReference type="EMBL" id="GIFC01006463">
    <property type="protein sequence ID" value="MXU88546.1"/>
    <property type="molecule type" value="Transcribed_RNA"/>
</dbReference>
<keyword evidence="2" id="KW-0732">Signal</keyword>
<feature type="region of interest" description="Disordered" evidence="1">
    <location>
        <begin position="61"/>
        <end position="85"/>
    </location>
</feature>
<evidence type="ECO:0000256" key="1">
    <source>
        <dbReference type="SAM" id="MobiDB-lite"/>
    </source>
</evidence>
<evidence type="ECO:0000256" key="2">
    <source>
        <dbReference type="SAM" id="SignalP"/>
    </source>
</evidence>
<proteinExistence type="predicted"/>
<dbReference type="AlphaFoldDB" id="A0A6B0UHK0"/>
<feature type="signal peptide" evidence="2">
    <location>
        <begin position="1"/>
        <end position="18"/>
    </location>
</feature>
<evidence type="ECO:0000313" key="3">
    <source>
        <dbReference type="EMBL" id="MXU88546.1"/>
    </source>
</evidence>
<name>A0A6B0UHK0_IXORI</name>
<protein>
    <submittedName>
        <fullName evidence="3">Putative secreted protein</fullName>
    </submittedName>
</protein>
<sequence>MVLFIFFYLGSVPCGGTGARNGSLPLPPCHLPRLPVPGRARVAGKDRADRIVFASKRHSARASSIPHLGRSPPVASLATEHPGSDRRVQKHTFTIAFVSFFN</sequence>